<dbReference type="AlphaFoldDB" id="A1BDG8"/>
<evidence type="ECO:0000256" key="6">
    <source>
        <dbReference type="ARBA" id="ARBA00023136"/>
    </source>
</evidence>
<dbReference type="InterPro" id="IPR025857">
    <property type="entry name" value="MacB_PCD"/>
</dbReference>
<dbReference type="OrthoDB" id="9770036at2"/>
<dbReference type="Pfam" id="PF02687">
    <property type="entry name" value="FtsX"/>
    <property type="match status" value="1"/>
</dbReference>
<dbReference type="GO" id="GO:0044874">
    <property type="term" value="P:lipoprotein localization to outer membrane"/>
    <property type="evidence" value="ECO:0007669"/>
    <property type="project" value="TreeGrafter"/>
</dbReference>
<proteinExistence type="inferred from homology"/>
<evidence type="ECO:0000256" key="2">
    <source>
        <dbReference type="ARBA" id="ARBA00005236"/>
    </source>
</evidence>
<dbReference type="GO" id="GO:0098797">
    <property type="term" value="C:plasma membrane protein complex"/>
    <property type="evidence" value="ECO:0007669"/>
    <property type="project" value="TreeGrafter"/>
</dbReference>
<comment type="subcellular location">
    <subcellularLocation>
        <location evidence="1">Cell membrane</location>
        <topology evidence="1">Multi-pass membrane protein</topology>
    </subcellularLocation>
</comment>
<keyword evidence="5 7" id="KW-1133">Transmembrane helix</keyword>
<feature type="domain" description="MacB-like periplasmic core" evidence="9">
    <location>
        <begin position="20"/>
        <end position="260"/>
    </location>
</feature>
<evidence type="ECO:0000256" key="4">
    <source>
        <dbReference type="ARBA" id="ARBA00022692"/>
    </source>
</evidence>
<dbReference type="STRING" id="290317.Cpha266_0386"/>
<comment type="similarity">
    <text evidence="2">Belongs to the ABC-4 integral membrane protein family. LolC/E subfamily.</text>
</comment>
<reference evidence="10 11" key="1">
    <citation type="submission" date="2006-12" db="EMBL/GenBank/DDBJ databases">
        <title>Complete sequence of Chlorobium phaeobacteroides DSM 266.</title>
        <authorList>
            <consortium name="US DOE Joint Genome Institute"/>
            <person name="Copeland A."/>
            <person name="Lucas S."/>
            <person name="Lapidus A."/>
            <person name="Barry K."/>
            <person name="Detter J.C."/>
            <person name="Glavina del Rio T."/>
            <person name="Hammon N."/>
            <person name="Israni S."/>
            <person name="Pitluck S."/>
            <person name="Goltsman E."/>
            <person name="Schmutz J."/>
            <person name="Larimer F."/>
            <person name="Land M."/>
            <person name="Hauser L."/>
            <person name="Mikhailova N."/>
            <person name="Li T."/>
            <person name="Overmann J."/>
            <person name="Bryant D.A."/>
            <person name="Richardson P."/>
        </authorList>
    </citation>
    <scope>NUCLEOTIDE SEQUENCE [LARGE SCALE GENOMIC DNA]</scope>
    <source>
        <strain evidence="10 11">DSM 266</strain>
    </source>
</reference>
<keyword evidence="6 7" id="KW-0472">Membrane</keyword>
<dbReference type="InterPro" id="IPR051447">
    <property type="entry name" value="Lipoprotein-release_system"/>
</dbReference>
<feature type="domain" description="ABC3 transporter permease C-terminal" evidence="8">
    <location>
        <begin position="289"/>
        <end position="413"/>
    </location>
</feature>
<feature type="transmembrane region" description="Helical" evidence="7">
    <location>
        <begin position="384"/>
        <end position="403"/>
    </location>
</feature>
<evidence type="ECO:0000259" key="9">
    <source>
        <dbReference type="Pfam" id="PF12704"/>
    </source>
</evidence>
<dbReference type="KEGG" id="cph:Cpha266_0386"/>
<keyword evidence="3" id="KW-1003">Cell membrane</keyword>
<keyword evidence="4 7" id="KW-0812">Transmembrane</keyword>
<organism evidence="10 11">
    <name type="scientific">Chlorobium phaeobacteroides (strain DSM 266 / SMG 266 / 2430)</name>
    <dbReference type="NCBI Taxonomy" id="290317"/>
    <lineage>
        <taxon>Bacteria</taxon>
        <taxon>Pseudomonadati</taxon>
        <taxon>Chlorobiota</taxon>
        <taxon>Chlorobiia</taxon>
        <taxon>Chlorobiales</taxon>
        <taxon>Chlorobiaceae</taxon>
        <taxon>Chlorobium/Pelodictyon group</taxon>
        <taxon>Chlorobium</taxon>
    </lineage>
</organism>
<feature type="transmembrane region" description="Helical" evidence="7">
    <location>
        <begin position="21"/>
        <end position="40"/>
    </location>
</feature>
<evidence type="ECO:0000259" key="8">
    <source>
        <dbReference type="Pfam" id="PF02687"/>
    </source>
</evidence>
<gene>
    <name evidence="10" type="ordered locus">Cpha266_0386</name>
</gene>
<dbReference type="EMBL" id="CP000492">
    <property type="protein sequence ID" value="ABL64445.1"/>
    <property type="molecule type" value="Genomic_DNA"/>
</dbReference>
<dbReference type="RefSeq" id="WP_011744278.1">
    <property type="nucleotide sequence ID" value="NC_008639.1"/>
</dbReference>
<dbReference type="Pfam" id="PF12704">
    <property type="entry name" value="MacB_PCD"/>
    <property type="match status" value="1"/>
</dbReference>
<accession>A1BDG8</accession>
<name>A1BDG8_CHLPD</name>
<evidence type="ECO:0008006" key="12">
    <source>
        <dbReference type="Google" id="ProtNLM"/>
    </source>
</evidence>
<evidence type="ECO:0000313" key="10">
    <source>
        <dbReference type="EMBL" id="ABL64445.1"/>
    </source>
</evidence>
<keyword evidence="11" id="KW-1185">Reference proteome</keyword>
<evidence type="ECO:0000256" key="5">
    <source>
        <dbReference type="ARBA" id="ARBA00022989"/>
    </source>
</evidence>
<dbReference type="PANTHER" id="PTHR30489:SF0">
    <property type="entry name" value="LIPOPROTEIN-RELEASING SYSTEM TRANSMEMBRANE PROTEIN LOLE"/>
    <property type="match status" value="1"/>
</dbReference>
<feature type="transmembrane region" description="Helical" evidence="7">
    <location>
        <begin position="283"/>
        <end position="306"/>
    </location>
</feature>
<dbReference type="Proteomes" id="UP000008701">
    <property type="component" value="Chromosome"/>
</dbReference>
<sequence>MLKTLFDIALRHLLGRRRQTLTTIFGVAVSTMVLITTISLTRGLLDSFIDTIVNVAPHITIKGEKLNPVPVNIINRAGETRVSMVEDNIRKQEKEEVRNYRQILGMFSSSLYEKEVTASSPYVESQVMAVKGNRNQPILLKGVIIDRENEISGIAGKIQQGDLSVFRNSSNALLVGRTVARDMHLELNDEVVIIPASGKSRQCKVAGIFFSGVNAVDNSVFVSLKLGQIIEGLPANKVSGIALKVRDPLNNTPLAREMERITGYKCPTWQEENASILSLFARIGYIVFSLVAFVGVVSGFGVANILVTTVFEKSRDIAIMKSFGFSALHLVAMFVLEGFLVGLAGALLGGVLAIGSINLFASIPVENSQGPLTKTGFSMSLNPIYFFYVIGVTVFISTISAILPSARAAKLEPVKVLRDSSL</sequence>
<dbReference type="PANTHER" id="PTHR30489">
    <property type="entry name" value="LIPOPROTEIN-RELEASING SYSTEM TRANSMEMBRANE PROTEIN LOLE"/>
    <property type="match status" value="1"/>
</dbReference>
<evidence type="ECO:0000256" key="7">
    <source>
        <dbReference type="SAM" id="Phobius"/>
    </source>
</evidence>
<dbReference type="HOGENOM" id="CLU_000604_8_1_10"/>
<evidence type="ECO:0000256" key="1">
    <source>
        <dbReference type="ARBA" id="ARBA00004651"/>
    </source>
</evidence>
<dbReference type="eggNOG" id="COG4591">
    <property type="taxonomic scope" value="Bacteria"/>
</dbReference>
<protein>
    <recommendedName>
        <fullName evidence="12">ABC3 transporter permease protein domain-containing protein</fullName>
    </recommendedName>
</protein>
<evidence type="ECO:0000256" key="3">
    <source>
        <dbReference type="ARBA" id="ARBA00022475"/>
    </source>
</evidence>
<dbReference type="InterPro" id="IPR003838">
    <property type="entry name" value="ABC3_permease_C"/>
</dbReference>
<evidence type="ECO:0000313" key="11">
    <source>
        <dbReference type="Proteomes" id="UP000008701"/>
    </source>
</evidence>